<dbReference type="Proteomes" id="UP000698173">
    <property type="component" value="Unassembled WGS sequence"/>
</dbReference>
<protein>
    <submittedName>
        <fullName evidence="1">Uncharacterized protein</fullName>
    </submittedName>
</protein>
<dbReference type="AlphaFoldDB" id="A0A921KE84"/>
<proteinExistence type="predicted"/>
<gene>
    <name evidence="1" type="ORF">K8V56_14270</name>
</gene>
<evidence type="ECO:0000313" key="1">
    <source>
        <dbReference type="EMBL" id="HJF32923.1"/>
    </source>
</evidence>
<name>A0A921KE84_SPOPS</name>
<comment type="caution">
    <text evidence="1">The sequence shown here is derived from an EMBL/GenBank/DDBJ whole genome shotgun (WGS) entry which is preliminary data.</text>
</comment>
<accession>A0A921KE84</accession>
<dbReference type="EMBL" id="DYWT01000226">
    <property type="protein sequence ID" value="HJF32923.1"/>
    <property type="molecule type" value="Genomic_DNA"/>
</dbReference>
<organism evidence="1 2">
    <name type="scientific">Sporosarcina psychrophila</name>
    <name type="common">Bacillus psychrophilus</name>
    <dbReference type="NCBI Taxonomy" id="1476"/>
    <lineage>
        <taxon>Bacteria</taxon>
        <taxon>Bacillati</taxon>
        <taxon>Bacillota</taxon>
        <taxon>Bacilli</taxon>
        <taxon>Bacillales</taxon>
        <taxon>Caryophanaceae</taxon>
        <taxon>Sporosarcina</taxon>
    </lineage>
</organism>
<sequence length="167" mass="18893">MNKLSKKVLFGVAAISIALNLVFAINYTLTQKGKKYDLIQAVDRILSSIDYASSLLNDGDEKDPDYEKNIKLAAMNIAASRGWIETQEKDMPRNLVSWIGGVELGLRNSVHGIDEEGFQSTVQDLKNFTDGYKRESENLRVIDYKVILEKIEDVLGSQEYMGDHYIR</sequence>
<reference evidence="1" key="1">
    <citation type="journal article" date="2021" name="PeerJ">
        <title>Extensive microbial diversity within the chicken gut microbiome revealed by metagenomics and culture.</title>
        <authorList>
            <person name="Gilroy R."/>
            <person name="Ravi A."/>
            <person name="Getino M."/>
            <person name="Pursley I."/>
            <person name="Horton D.L."/>
            <person name="Alikhan N.F."/>
            <person name="Baker D."/>
            <person name="Gharbi K."/>
            <person name="Hall N."/>
            <person name="Watson M."/>
            <person name="Adriaenssens E.M."/>
            <person name="Foster-Nyarko E."/>
            <person name="Jarju S."/>
            <person name="Secka A."/>
            <person name="Antonio M."/>
            <person name="Oren A."/>
            <person name="Chaudhuri R.R."/>
            <person name="La Ragione R."/>
            <person name="Hildebrand F."/>
            <person name="Pallen M.J."/>
        </authorList>
    </citation>
    <scope>NUCLEOTIDE SEQUENCE</scope>
    <source>
        <strain evidence="1">CHK171-7178</strain>
    </source>
</reference>
<evidence type="ECO:0000313" key="2">
    <source>
        <dbReference type="Proteomes" id="UP000698173"/>
    </source>
</evidence>
<reference evidence="1" key="2">
    <citation type="submission" date="2021-09" db="EMBL/GenBank/DDBJ databases">
        <authorList>
            <person name="Gilroy R."/>
        </authorList>
    </citation>
    <scope>NUCLEOTIDE SEQUENCE</scope>
    <source>
        <strain evidence="1">CHK171-7178</strain>
    </source>
</reference>